<keyword evidence="15" id="KW-1185">Reference proteome</keyword>
<dbReference type="InterPro" id="IPR036890">
    <property type="entry name" value="HATPase_C_sf"/>
</dbReference>
<sequence length="585" mass="66817">MRSFSLRNKIIAMFLVLSILLTGVGYYWYLMTTLTIQDNTMKLSRQIINQMNSRLDAYFMEIVNLTLPMTARNVSAQFLDKSGGGPYERLLYARPVNQMIYNVMVGRPDIYGISIISQDRLATSSYSNLFAQERFPEIAGKLNQPGKFEIAGMQQYNDVRLLTMAVKFFSPGTQHWGILIVDLRLDKVSSIAKDVTLGDTGFVWIADTEGRYLYYPDSHKWRKRIPDSFWKRIQNESEGGDIEYSSGKKMIVTYGRSDLTNLTFFSETPLAEVNSDLVRLRNTTILIGIIALLLGMMVAISVSFSLSRSILLLQRLMKRVEIGNLDVHAPENKKGEIGYLYRSFNAMVNEIKNLIRTVSALQVKEKEMEFKQLDSRMQALQYQINPHFLYNTLEIVNSYAIIENIPVISRVVQSLARIFRYSVENHAKTVPLSVELAHIKDYLDIQMERFENLRVEISMDEGLAAQITAVPMMLQPLIENAFRHGYQKHKLEPGVLFICGNRQGELFEIDVEDNGRGMDPEVRDHYNHIFQDSCGEGGLEGANLGLWNVHSRIRLFFGSGCGLYILRSDTNGTAIRITLPFHSIR</sequence>
<feature type="domain" description="HAMP" evidence="13">
    <location>
        <begin position="304"/>
        <end position="356"/>
    </location>
</feature>
<comment type="subcellular location">
    <subcellularLocation>
        <location evidence="1">Cell membrane</location>
        <topology evidence="1">Multi-pass membrane protein</topology>
    </subcellularLocation>
</comment>
<proteinExistence type="predicted"/>
<dbReference type="Gene3D" id="6.10.340.10">
    <property type="match status" value="1"/>
</dbReference>
<evidence type="ECO:0000256" key="1">
    <source>
        <dbReference type="ARBA" id="ARBA00004651"/>
    </source>
</evidence>
<evidence type="ECO:0000259" key="13">
    <source>
        <dbReference type="PROSITE" id="PS50885"/>
    </source>
</evidence>
<dbReference type="SMART" id="SM00304">
    <property type="entry name" value="HAMP"/>
    <property type="match status" value="1"/>
</dbReference>
<evidence type="ECO:0000256" key="2">
    <source>
        <dbReference type="ARBA" id="ARBA00022475"/>
    </source>
</evidence>
<dbReference type="InterPro" id="IPR003594">
    <property type="entry name" value="HATPase_dom"/>
</dbReference>
<keyword evidence="9 12" id="KW-1133">Transmembrane helix</keyword>
<dbReference type="Pfam" id="PF02743">
    <property type="entry name" value="dCache_1"/>
    <property type="match status" value="1"/>
</dbReference>
<dbReference type="InterPro" id="IPR033479">
    <property type="entry name" value="dCache_1"/>
</dbReference>
<dbReference type="PANTHER" id="PTHR34220">
    <property type="entry name" value="SENSOR HISTIDINE KINASE YPDA"/>
    <property type="match status" value="1"/>
</dbReference>
<keyword evidence="2" id="KW-1003">Cell membrane</keyword>
<keyword evidence="4" id="KW-0808">Transferase</keyword>
<evidence type="ECO:0000256" key="4">
    <source>
        <dbReference type="ARBA" id="ARBA00022679"/>
    </source>
</evidence>
<protein>
    <submittedName>
        <fullName evidence="14">Histidine kinase</fullName>
    </submittedName>
</protein>
<dbReference type="Proteomes" id="UP001344632">
    <property type="component" value="Unassembled WGS sequence"/>
</dbReference>
<evidence type="ECO:0000256" key="10">
    <source>
        <dbReference type="ARBA" id="ARBA00023012"/>
    </source>
</evidence>
<dbReference type="Gene3D" id="3.30.565.10">
    <property type="entry name" value="Histidine kinase-like ATPase, C-terminal domain"/>
    <property type="match status" value="1"/>
</dbReference>
<dbReference type="PROSITE" id="PS50885">
    <property type="entry name" value="HAMP"/>
    <property type="match status" value="1"/>
</dbReference>
<keyword evidence="7 14" id="KW-0418">Kinase</keyword>
<accession>A0ABU6GNE4</accession>
<dbReference type="SMART" id="SM00387">
    <property type="entry name" value="HATPase_c"/>
    <property type="match status" value="1"/>
</dbReference>
<dbReference type="InterPro" id="IPR010559">
    <property type="entry name" value="Sig_transdc_His_kin_internal"/>
</dbReference>
<dbReference type="PANTHER" id="PTHR34220:SF11">
    <property type="entry name" value="SENSOR PROTEIN KINASE HPTS"/>
    <property type="match status" value="1"/>
</dbReference>
<dbReference type="SUPFAM" id="SSF158472">
    <property type="entry name" value="HAMP domain-like"/>
    <property type="match status" value="1"/>
</dbReference>
<feature type="transmembrane region" description="Helical" evidence="12">
    <location>
        <begin position="285"/>
        <end position="307"/>
    </location>
</feature>
<organism evidence="14 15">
    <name type="scientific">Paenibacillus dokdonensis</name>
    <dbReference type="NCBI Taxonomy" id="2567944"/>
    <lineage>
        <taxon>Bacteria</taxon>
        <taxon>Bacillati</taxon>
        <taxon>Bacillota</taxon>
        <taxon>Bacilli</taxon>
        <taxon>Bacillales</taxon>
        <taxon>Paenibacillaceae</taxon>
        <taxon>Paenibacillus</taxon>
    </lineage>
</organism>
<keyword evidence="6" id="KW-0547">Nucleotide-binding</keyword>
<evidence type="ECO:0000256" key="5">
    <source>
        <dbReference type="ARBA" id="ARBA00022692"/>
    </source>
</evidence>
<keyword evidence="5 12" id="KW-0812">Transmembrane</keyword>
<reference evidence="14 15" key="1">
    <citation type="submission" date="2023-03" db="EMBL/GenBank/DDBJ databases">
        <title>Bacillus Genome Sequencing.</title>
        <authorList>
            <person name="Dunlap C."/>
        </authorList>
    </citation>
    <scope>NUCLEOTIDE SEQUENCE [LARGE SCALE GENOMIC DNA]</scope>
    <source>
        <strain evidence="14 15">BD-525</strain>
    </source>
</reference>
<evidence type="ECO:0000256" key="3">
    <source>
        <dbReference type="ARBA" id="ARBA00022553"/>
    </source>
</evidence>
<keyword evidence="3" id="KW-0597">Phosphoprotein</keyword>
<evidence type="ECO:0000256" key="9">
    <source>
        <dbReference type="ARBA" id="ARBA00022989"/>
    </source>
</evidence>
<evidence type="ECO:0000313" key="15">
    <source>
        <dbReference type="Proteomes" id="UP001344632"/>
    </source>
</evidence>
<dbReference type="GO" id="GO:0016301">
    <property type="term" value="F:kinase activity"/>
    <property type="evidence" value="ECO:0007669"/>
    <property type="project" value="UniProtKB-KW"/>
</dbReference>
<gene>
    <name evidence="14" type="ORF">P4H66_15520</name>
</gene>
<keyword evidence="8" id="KW-0067">ATP-binding</keyword>
<dbReference type="SUPFAM" id="SSF55874">
    <property type="entry name" value="ATPase domain of HSP90 chaperone/DNA topoisomerase II/histidine kinase"/>
    <property type="match status" value="1"/>
</dbReference>
<dbReference type="RefSeq" id="WP_326088968.1">
    <property type="nucleotide sequence ID" value="NZ_JARLKZ010000008.1"/>
</dbReference>
<name>A0ABU6GNE4_9BACL</name>
<dbReference type="EMBL" id="JARLKZ010000008">
    <property type="protein sequence ID" value="MEC0241261.1"/>
    <property type="molecule type" value="Genomic_DNA"/>
</dbReference>
<dbReference type="Gene3D" id="3.30.450.20">
    <property type="entry name" value="PAS domain"/>
    <property type="match status" value="1"/>
</dbReference>
<keyword evidence="11 12" id="KW-0472">Membrane</keyword>
<comment type="caution">
    <text evidence="14">The sequence shown here is derived from an EMBL/GenBank/DDBJ whole genome shotgun (WGS) entry which is preliminary data.</text>
</comment>
<evidence type="ECO:0000256" key="7">
    <source>
        <dbReference type="ARBA" id="ARBA00022777"/>
    </source>
</evidence>
<evidence type="ECO:0000256" key="12">
    <source>
        <dbReference type="SAM" id="Phobius"/>
    </source>
</evidence>
<evidence type="ECO:0000313" key="14">
    <source>
        <dbReference type="EMBL" id="MEC0241261.1"/>
    </source>
</evidence>
<dbReference type="Pfam" id="PF02518">
    <property type="entry name" value="HATPase_c"/>
    <property type="match status" value="1"/>
</dbReference>
<feature type="transmembrane region" description="Helical" evidence="12">
    <location>
        <begin position="12"/>
        <end position="30"/>
    </location>
</feature>
<dbReference type="Pfam" id="PF06580">
    <property type="entry name" value="His_kinase"/>
    <property type="match status" value="1"/>
</dbReference>
<evidence type="ECO:0000256" key="6">
    <source>
        <dbReference type="ARBA" id="ARBA00022741"/>
    </source>
</evidence>
<evidence type="ECO:0000256" key="11">
    <source>
        <dbReference type="ARBA" id="ARBA00023136"/>
    </source>
</evidence>
<dbReference type="Pfam" id="PF00672">
    <property type="entry name" value="HAMP"/>
    <property type="match status" value="1"/>
</dbReference>
<dbReference type="CDD" id="cd06225">
    <property type="entry name" value="HAMP"/>
    <property type="match status" value="1"/>
</dbReference>
<keyword evidence="10" id="KW-0902">Two-component regulatory system</keyword>
<dbReference type="InterPro" id="IPR050640">
    <property type="entry name" value="Bact_2-comp_sensor_kinase"/>
</dbReference>
<evidence type="ECO:0000256" key="8">
    <source>
        <dbReference type="ARBA" id="ARBA00022840"/>
    </source>
</evidence>
<dbReference type="InterPro" id="IPR003660">
    <property type="entry name" value="HAMP_dom"/>
</dbReference>